<gene>
    <name evidence="1" type="ordered locus">Slip_1966</name>
</gene>
<dbReference type="STRING" id="643648.Slip_1966"/>
<dbReference type="HOGENOM" id="CLU_134960_1_0_9"/>
<dbReference type="KEGG" id="slp:Slip_1966"/>
<proteinExistence type="predicted"/>
<protein>
    <recommendedName>
        <fullName evidence="3">GxxExxY protein</fullName>
    </recommendedName>
</protein>
<evidence type="ECO:0000313" key="1">
    <source>
        <dbReference type="EMBL" id="ADI02717.1"/>
    </source>
</evidence>
<dbReference type="NCBIfam" id="TIGR04256">
    <property type="entry name" value="GxxExxY"/>
    <property type="match status" value="1"/>
</dbReference>
<reference evidence="2" key="1">
    <citation type="journal article" date="2010" name="Stand. Genomic Sci.">
        <title>Complete genome sequence of Syntrophothermus lipocalidus type strain (TGB-C1T).</title>
        <authorList>
            <consortium name="US DOE Joint Genome Institute (JGI-PGF)"/>
            <person name="Djao O."/>
            <person name="Zhang X."/>
            <person name="Lucas S."/>
            <person name="Lapidus A."/>
            <person name="Glavina Del Rio T."/>
            <person name="Nolan M."/>
            <person name="Tice H."/>
            <person name="Cheng J."/>
            <person name="Han C."/>
            <person name="Tapia R."/>
            <person name="Goodwin L."/>
            <person name="Pitluck S."/>
            <person name="Liolios K."/>
            <person name="Ivanova N."/>
            <person name="Mavromatis K."/>
            <person name="Mikhailova N."/>
            <person name="Ovchinnikova G."/>
            <person name="Pati A."/>
            <person name="Brambilla E."/>
            <person name="Chen A."/>
            <person name="Palaniappan K."/>
            <person name="Land M."/>
            <person name="Hauser L."/>
            <person name="Chang Y."/>
            <person name="Jeffries C."/>
            <person name="Rohde M."/>
            <person name="Sikorski J."/>
            <person name="Spring S."/>
            <person name="Goker M."/>
            <person name="Detter J."/>
            <person name="Woyke T."/>
            <person name="Bristow J."/>
            <person name="Eisen J."/>
            <person name="Markowitz V."/>
            <person name="Hugenholtz P."/>
            <person name="Kyrpides N."/>
            <person name="Klenk H."/>
        </authorList>
    </citation>
    <scope>NUCLEOTIDE SEQUENCE [LARGE SCALE GENOMIC DNA]</scope>
    <source>
        <strain evidence="2">DSM 12680 / TGB-C1</strain>
    </source>
</reference>
<dbReference type="InterPro" id="IPR026350">
    <property type="entry name" value="GxxExxY"/>
</dbReference>
<dbReference type="AlphaFoldDB" id="D7CPT9"/>
<dbReference type="Proteomes" id="UP000000378">
    <property type="component" value="Chromosome"/>
</dbReference>
<reference evidence="1 2" key="2">
    <citation type="journal article" date="2010" name="Stand. Genomic Sci.">
        <title>Complete genome sequence of Syntrophothermus lipocalidus type strain (TGB-C1).</title>
        <authorList>
            <person name="Djao O.D."/>
            <person name="Zhang X."/>
            <person name="Lucas S."/>
            <person name="Lapidus A."/>
            <person name="Del Rio T.G."/>
            <person name="Nolan M."/>
            <person name="Tice H."/>
            <person name="Cheng J.F."/>
            <person name="Han C."/>
            <person name="Tapia R."/>
            <person name="Goodwin L."/>
            <person name="Pitluck S."/>
            <person name="Liolios K."/>
            <person name="Ivanova N."/>
            <person name="Mavromatis K."/>
            <person name="Mikhailova N."/>
            <person name="Ovchinnikova G."/>
            <person name="Pati A."/>
            <person name="Brambilla E."/>
            <person name="Chen A."/>
            <person name="Palaniappan K."/>
            <person name="Land M."/>
            <person name="Hauser L."/>
            <person name="Chang Y.J."/>
            <person name="Jeffries C.D."/>
            <person name="Rohde M."/>
            <person name="Sikorski J."/>
            <person name="Spring S."/>
            <person name="Goker M."/>
            <person name="Detter J.C."/>
            <person name="Woyke T."/>
            <person name="Bristow J."/>
            <person name="Eisen J.A."/>
            <person name="Markowitz V."/>
            <person name="Hugenholtz P."/>
            <person name="Kyrpides N.C."/>
            <person name="Klenk H.P."/>
        </authorList>
    </citation>
    <scope>NUCLEOTIDE SEQUENCE [LARGE SCALE GENOMIC DNA]</scope>
    <source>
        <strain evidence="2">DSM 12680 / TGB-C1</strain>
    </source>
</reference>
<accession>D7CPT9</accession>
<dbReference type="Pfam" id="PF13366">
    <property type="entry name" value="PDDEXK_3"/>
    <property type="match status" value="1"/>
</dbReference>
<keyword evidence="2" id="KW-1185">Reference proteome</keyword>
<dbReference type="EMBL" id="CP002048">
    <property type="protein sequence ID" value="ADI02717.1"/>
    <property type="molecule type" value="Genomic_DNA"/>
</dbReference>
<dbReference type="RefSeq" id="WP_013176119.1">
    <property type="nucleotide sequence ID" value="NC_014220.1"/>
</dbReference>
<dbReference type="eggNOG" id="COG0614">
    <property type="taxonomic scope" value="Bacteria"/>
</dbReference>
<organism evidence="1 2">
    <name type="scientific">Syntrophothermus lipocalidus (strain DSM 12680 / TGB-C1)</name>
    <dbReference type="NCBI Taxonomy" id="643648"/>
    <lineage>
        <taxon>Bacteria</taxon>
        <taxon>Bacillati</taxon>
        <taxon>Bacillota</taxon>
        <taxon>Clostridia</taxon>
        <taxon>Eubacteriales</taxon>
        <taxon>Syntrophomonadaceae</taxon>
        <taxon>Syntrophothermus</taxon>
    </lineage>
</organism>
<evidence type="ECO:0000313" key="2">
    <source>
        <dbReference type="Proteomes" id="UP000000378"/>
    </source>
</evidence>
<evidence type="ECO:0008006" key="3">
    <source>
        <dbReference type="Google" id="ProtNLM"/>
    </source>
</evidence>
<name>D7CPT9_SYNLT</name>
<sequence>MEYLCEDITRKIIGCAYKVHNTLGSGFLEKVYENALKIELERNGLVVEQQKQIQVQYEGVVVGYYVPDLLVDSSVVIEIKAADNIDPVFEAQLLNYLKATGLRIGLLN</sequence>